<dbReference type="AlphaFoldDB" id="A0A9Q9M1B1"/>
<evidence type="ECO:0000313" key="4">
    <source>
        <dbReference type="Proteomes" id="UP001058713"/>
    </source>
</evidence>
<accession>A0A9Q9M1B1</accession>
<protein>
    <submittedName>
        <fullName evidence="3">CHAP domain-containing protein</fullName>
    </submittedName>
</protein>
<feature type="chain" id="PRO_5040130708" evidence="1">
    <location>
        <begin position="25"/>
        <end position="184"/>
    </location>
</feature>
<dbReference type="RefSeq" id="WP_259970257.1">
    <property type="nucleotide sequence ID" value="NZ_CP081070.1"/>
</dbReference>
<evidence type="ECO:0000259" key="2">
    <source>
        <dbReference type="PROSITE" id="PS50911"/>
    </source>
</evidence>
<organism evidence="3 4">
    <name type="scientific">Leisingera caerulea</name>
    <name type="common">Phaeobacter caeruleus</name>
    <dbReference type="NCBI Taxonomy" id="506591"/>
    <lineage>
        <taxon>Bacteria</taxon>
        <taxon>Pseudomonadati</taxon>
        <taxon>Pseudomonadota</taxon>
        <taxon>Alphaproteobacteria</taxon>
        <taxon>Rhodobacterales</taxon>
        <taxon>Roseobacteraceae</taxon>
        <taxon>Leisingera</taxon>
    </lineage>
</organism>
<dbReference type="InterPro" id="IPR007921">
    <property type="entry name" value="CHAP_dom"/>
</dbReference>
<feature type="domain" description="Peptidase C51" evidence="2">
    <location>
        <begin position="38"/>
        <end position="170"/>
    </location>
</feature>
<evidence type="ECO:0000256" key="1">
    <source>
        <dbReference type="SAM" id="SignalP"/>
    </source>
</evidence>
<reference evidence="3" key="1">
    <citation type="submission" date="2021-08" db="EMBL/GenBank/DDBJ databases">
        <authorList>
            <person name="Nwanade C."/>
            <person name="Wang M."/>
            <person name="Masoudi A."/>
            <person name="Yu Z."/>
            <person name="Liu J."/>
        </authorList>
    </citation>
    <scope>NUCLEOTIDE SEQUENCE</scope>
    <source>
        <strain evidence="3">S122</strain>
    </source>
</reference>
<dbReference type="Pfam" id="PF05257">
    <property type="entry name" value="CHAP"/>
    <property type="match status" value="1"/>
</dbReference>
<sequence>MTLKRVFLRPRLLPVVGAALLVLANCGAPQSGSVGRAEVDIQRLDFAVQEVRSLRSKGKRVWCVPFARNASGIEIYGNAKTWWSQAKGQFSRGKEPQPGAVMAFQATRSNPLGHVAVVSKVENPRRIEVNHANWHRNKVSLGMAVIDVSAANDWSAVRLESNPGAFGRVYPIVGFISPPQPGAG</sequence>
<feature type="signal peptide" evidence="1">
    <location>
        <begin position="1"/>
        <end position="24"/>
    </location>
</feature>
<dbReference type="SUPFAM" id="SSF54001">
    <property type="entry name" value="Cysteine proteinases"/>
    <property type="match status" value="1"/>
</dbReference>
<keyword evidence="1" id="KW-0732">Signal</keyword>
<dbReference type="InterPro" id="IPR038765">
    <property type="entry name" value="Papain-like_cys_pep_sf"/>
</dbReference>
<name>A0A9Q9M1B1_LEICA</name>
<gene>
    <name evidence="3" type="ORF">K3721_09980</name>
</gene>
<dbReference type="EMBL" id="CP081070">
    <property type="protein sequence ID" value="UWQ52373.1"/>
    <property type="molecule type" value="Genomic_DNA"/>
</dbReference>
<evidence type="ECO:0000313" key="3">
    <source>
        <dbReference type="EMBL" id="UWQ52373.1"/>
    </source>
</evidence>
<dbReference type="Proteomes" id="UP001058713">
    <property type="component" value="Chromosome"/>
</dbReference>
<dbReference type="KEGG" id="lcae:K3721_09980"/>
<dbReference type="PROSITE" id="PS50911">
    <property type="entry name" value="CHAP"/>
    <property type="match status" value="1"/>
</dbReference>
<proteinExistence type="predicted"/>
<dbReference type="Gene3D" id="3.90.1720.10">
    <property type="entry name" value="endopeptidase domain like (from Nostoc punctiforme)"/>
    <property type="match status" value="1"/>
</dbReference>